<comment type="similarity">
    <text evidence="2">Belongs to the P2X receptor family.</text>
</comment>
<dbReference type="InterPro" id="IPR053792">
    <property type="entry name" value="P2X_RECEPTOR_CS"/>
</dbReference>
<sequence>MYMSTYFRFALIANKAHQAKDYVVSTTLTKVKGVSYTNLSTVDPSNIAVEDISPYNRVWDEADYVIPPQMQNSFFVMTNMVITEDQTQGECAEDPSISSAICVNDSDCSIPSPVRGHGPRTGRCIDHPGTTLEYPGNKTCEVRTWCPVEKDQLPRTDRAVLYEAANFTVLIKNAITFPKFDFRKRNILQTDNSTFLEKCLYNEEDESYSMCPIFRLGDIVEYAGHDFEKIAYTGGSIGIVIDWTCNLDISHDKCKPKYKFLRIYREDAKIAPGFNFRFSYKYRNNGITYRTLTKAYGILFEIVVEGEAGKCSATKILLLIGATIGAISIVSGIFTCIMRASNKQFDNASNEIFEDKKWSCRNRFDEIRQSFKEGFVKLKSCKCFSGEARGDDSNSGEASGDDNKRKGQEFANAAYEHA</sequence>
<dbReference type="InterPro" id="IPR059116">
    <property type="entry name" value="P2X_receptor"/>
</dbReference>
<keyword evidence="5 15" id="KW-0812">Transmembrane</keyword>
<dbReference type="PANTHER" id="PTHR10125">
    <property type="entry name" value="P2X PURINOCEPTOR"/>
    <property type="match status" value="1"/>
</dbReference>
<evidence type="ECO:0000256" key="4">
    <source>
        <dbReference type="ARBA" id="ARBA00022475"/>
    </source>
</evidence>
<comment type="catalytic activity">
    <reaction evidence="13">
        <text>Ca(2+)(in) = Ca(2+)(out)</text>
        <dbReference type="Rhea" id="RHEA:29671"/>
        <dbReference type="ChEBI" id="CHEBI:29108"/>
    </reaction>
</comment>
<proteinExistence type="inferred from homology"/>
<evidence type="ECO:0000313" key="16">
    <source>
        <dbReference type="Proteomes" id="UP000694865"/>
    </source>
</evidence>
<dbReference type="Proteomes" id="UP000694865">
    <property type="component" value="Unplaced"/>
</dbReference>
<dbReference type="InterPro" id="IPR027309">
    <property type="entry name" value="P2X_extracellular_dom_sf"/>
</dbReference>
<evidence type="ECO:0000256" key="9">
    <source>
        <dbReference type="ARBA" id="ARBA00023157"/>
    </source>
</evidence>
<dbReference type="NCBIfam" id="TIGR00863">
    <property type="entry name" value="P2X"/>
    <property type="match status" value="1"/>
</dbReference>
<evidence type="ECO:0000256" key="15">
    <source>
        <dbReference type="SAM" id="Phobius"/>
    </source>
</evidence>
<keyword evidence="12" id="KW-0407">Ion channel</keyword>
<organism evidence="16 17">
    <name type="scientific">Saccoglossus kowalevskii</name>
    <name type="common">Acorn worm</name>
    <dbReference type="NCBI Taxonomy" id="10224"/>
    <lineage>
        <taxon>Eukaryota</taxon>
        <taxon>Metazoa</taxon>
        <taxon>Hemichordata</taxon>
        <taxon>Enteropneusta</taxon>
        <taxon>Harrimaniidae</taxon>
        <taxon>Saccoglossus</taxon>
    </lineage>
</organism>
<keyword evidence="9" id="KW-1015">Disulfide bond</keyword>
<keyword evidence="8 15" id="KW-0472">Membrane</keyword>
<dbReference type="RefSeq" id="XP_006821899.1">
    <property type="nucleotide sequence ID" value="XM_006821836.1"/>
</dbReference>
<evidence type="ECO:0000256" key="13">
    <source>
        <dbReference type="ARBA" id="ARBA00036634"/>
    </source>
</evidence>
<comment type="subcellular location">
    <subcellularLocation>
        <location evidence="1">Cell membrane</location>
        <topology evidence="1">Multi-pass membrane protein</topology>
    </subcellularLocation>
</comment>
<keyword evidence="4" id="KW-1003">Cell membrane</keyword>
<evidence type="ECO:0000256" key="2">
    <source>
        <dbReference type="ARBA" id="ARBA00009848"/>
    </source>
</evidence>
<accession>A0ABM0MPF8</accession>
<keyword evidence="7" id="KW-0406">Ion transport</keyword>
<reference evidence="17" key="1">
    <citation type="submission" date="2025-08" db="UniProtKB">
        <authorList>
            <consortium name="RefSeq"/>
        </authorList>
    </citation>
    <scope>IDENTIFICATION</scope>
    <source>
        <tissue evidence="17">Testes</tissue>
    </source>
</reference>
<keyword evidence="11" id="KW-1071">Ligand-gated ion channel</keyword>
<feature type="transmembrane region" description="Helical" evidence="15">
    <location>
        <begin position="316"/>
        <end position="337"/>
    </location>
</feature>
<feature type="region of interest" description="Disordered" evidence="14">
    <location>
        <begin position="386"/>
        <end position="406"/>
    </location>
</feature>
<keyword evidence="16" id="KW-1185">Reference proteome</keyword>
<evidence type="ECO:0000256" key="12">
    <source>
        <dbReference type="ARBA" id="ARBA00023303"/>
    </source>
</evidence>
<dbReference type="PANTHER" id="PTHR10125:SF31">
    <property type="entry name" value="P2X RECEPTOR E"/>
    <property type="match status" value="1"/>
</dbReference>
<dbReference type="Pfam" id="PF00864">
    <property type="entry name" value="P2X_receptor"/>
    <property type="match status" value="1"/>
</dbReference>
<evidence type="ECO:0000256" key="8">
    <source>
        <dbReference type="ARBA" id="ARBA00023136"/>
    </source>
</evidence>
<keyword evidence="10" id="KW-0325">Glycoprotein</keyword>
<dbReference type="InterPro" id="IPR001429">
    <property type="entry name" value="P2X_purnocptor"/>
</dbReference>
<evidence type="ECO:0000256" key="7">
    <source>
        <dbReference type="ARBA" id="ARBA00023065"/>
    </source>
</evidence>
<evidence type="ECO:0000256" key="14">
    <source>
        <dbReference type="SAM" id="MobiDB-lite"/>
    </source>
</evidence>
<name>A0ABM0MPF8_SACKO</name>
<evidence type="ECO:0000256" key="3">
    <source>
        <dbReference type="ARBA" id="ARBA00022448"/>
    </source>
</evidence>
<keyword evidence="6 15" id="KW-1133">Transmembrane helix</keyword>
<gene>
    <name evidence="17" type="primary">LOC102802163</name>
</gene>
<evidence type="ECO:0000256" key="5">
    <source>
        <dbReference type="ARBA" id="ARBA00022692"/>
    </source>
</evidence>
<dbReference type="PROSITE" id="PS01212">
    <property type="entry name" value="P2X_RECEPTOR"/>
    <property type="match status" value="1"/>
</dbReference>
<keyword evidence="3" id="KW-0813">Transport</keyword>
<dbReference type="GeneID" id="102802163"/>
<evidence type="ECO:0000256" key="1">
    <source>
        <dbReference type="ARBA" id="ARBA00004651"/>
    </source>
</evidence>
<evidence type="ECO:0000256" key="6">
    <source>
        <dbReference type="ARBA" id="ARBA00022989"/>
    </source>
</evidence>
<evidence type="ECO:0000313" key="17">
    <source>
        <dbReference type="RefSeq" id="XP_006821899.1"/>
    </source>
</evidence>
<evidence type="ECO:0000256" key="11">
    <source>
        <dbReference type="ARBA" id="ARBA00023286"/>
    </source>
</evidence>
<evidence type="ECO:0000256" key="10">
    <source>
        <dbReference type="ARBA" id="ARBA00023180"/>
    </source>
</evidence>
<protein>
    <submittedName>
        <fullName evidence="17">P2X purinoceptor 4-like</fullName>
    </submittedName>
</protein>
<dbReference type="Gene3D" id="1.10.287.940">
    <property type="entry name" value="atp-gated p2x4 ion channel"/>
    <property type="match status" value="1"/>
</dbReference>
<dbReference type="PRINTS" id="PR01307">
    <property type="entry name" value="P2XRECEPTOR"/>
</dbReference>
<dbReference type="Gene3D" id="2.60.490.10">
    <property type="entry name" value="atp-gated p2x4 ion channel domain"/>
    <property type="match status" value="1"/>
</dbReference>